<name>A0A1I4XH28_9FLAO</name>
<gene>
    <name evidence="1" type="ORF">SAMN05660413_00031</name>
</gene>
<dbReference type="AlphaFoldDB" id="A0A1I4XH28"/>
<organism evidence="1 2">
    <name type="scientific">Salegentibacter flavus</name>
    <dbReference type="NCBI Taxonomy" id="287099"/>
    <lineage>
        <taxon>Bacteria</taxon>
        <taxon>Pseudomonadati</taxon>
        <taxon>Bacteroidota</taxon>
        <taxon>Flavobacteriia</taxon>
        <taxon>Flavobacteriales</taxon>
        <taxon>Flavobacteriaceae</taxon>
        <taxon>Salegentibacter</taxon>
    </lineage>
</organism>
<protein>
    <submittedName>
        <fullName evidence="1">Uncharacterized protein</fullName>
    </submittedName>
</protein>
<dbReference type="OrthoDB" id="9089108at2"/>
<dbReference type="STRING" id="287099.SAMN05660413_00031"/>
<proteinExistence type="predicted"/>
<dbReference type="RefSeq" id="WP_093404351.1">
    <property type="nucleotide sequence ID" value="NZ_FOVL01000001.1"/>
</dbReference>
<accession>A0A1I4XH28</accession>
<evidence type="ECO:0000313" key="2">
    <source>
        <dbReference type="Proteomes" id="UP000199153"/>
    </source>
</evidence>
<sequence>MKKDNSKWKDFLLKSSLPLEYEVKQKLKDLGFWTEYDFSYLRNNENNVLTEFSYDIDATKEIGNHSFELMIECKFRDDSTNWLFLPEKYNDSDRGIGMNSFLNTNDFFYKYDYPDFFKVLGFKETAKLCSKGIEINSTGQNPKTITQAVSQLSFALIEKAISAFKKQIEHSELDGHFIYHHIPIIVTTANLYRLKNDISISDIRSSTDIIQVAEKEKMVLMEPPLSVARREYALQKLAEFEKKFSRDKLNRMMNSQLKKNSRDYEFHRNHLANYPEGVLVIHHSSDHNNFEPLLETLEEINRPKKETIERLDKEFKTKIPALNAFR</sequence>
<evidence type="ECO:0000313" key="1">
    <source>
        <dbReference type="EMBL" id="SFN25002.1"/>
    </source>
</evidence>
<keyword evidence="2" id="KW-1185">Reference proteome</keyword>
<reference evidence="1 2" key="1">
    <citation type="submission" date="2016-10" db="EMBL/GenBank/DDBJ databases">
        <authorList>
            <person name="de Groot N.N."/>
        </authorList>
    </citation>
    <scope>NUCLEOTIDE SEQUENCE [LARGE SCALE GENOMIC DNA]</scope>
    <source>
        <strain evidence="1 2">DSM 17794</strain>
    </source>
</reference>
<dbReference type="EMBL" id="FOVL01000001">
    <property type="protein sequence ID" value="SFN25002.1"/>
    <property type="molecule type" value="Genomic_DNA"/>
</dbReference>
<dbReference type="Proteomes" id="UP000199153">
    <property type="component" value="Unassembled WGS sequence"/>
</dbReference>